<dbReference type="Gene3D" id="3.30.700.10">
    <property type="entry name" value="Glycoprotein, Type 4 Pilin"/>
    <property type="match status" value="1"/>
</dbReference>
<feature type="transmembrane region" description="Helical" evidence="3">
    <location>
        <begin position="21"/>
        <end position="42"/>
    </location>
</feature>
<dbReference type="Pfam" id="PF07963">
    <property type="entry name" value="N_methyl"/>
    <property type="match status" value="1"/>
</dbReference>
<keyword evidence="3" id="KW-0812">Transmembrane</keyword>
<evidence type="ECO:0000256" key="2">
    <source>
        <dbReference type="ARBA" id="ARBA00023287"/>
    </source>
</evidence>
<keyword evidence="5" id="KW-1185">Reference proteome</keyword>
<keyword evidence="3" id="KW-1133">Transmembrane helix</keyword>
<comment type="caution">
    <text evidence="4">The sequence shown here is derived from an EMBL/GenBank/DDBJ whole genome shotgun (WGS) entry which is preliminary data.</text>
</comment>
<evidence type="ECO:0000313" key="4">
    <source>
        <dbReference type="EMBL" id="OMC93820.1"/>
    </source>
</evidence>
<dbReference type="InterPro" id="IPR045584">
    <property type="entry name" value="Pilin-like"/>
</dbReference>
<gene>
    <name evidence="4" type="ORF">BSO21_34090</name>
</gene>
<proteinExistence type="predicted"/>
<accession>A0ABX3GEW8</accession>
<dbReference type="RefSeq" id="WP_076221061.1">
    <property type="nucleotide sequence ID" value="NZ_JALLFV010000005.1"/>
</dbReference>
<dbReference type="SUPFAM" id="SSF54523">
    <property type="entry name" value="Pili subunits"/>
    <property type="match status" value="1"/>
</dbReference>
<evidence type="ECO:0008006" key="6">
    <source>
        <dbReference type="Google" id="ProtNLM"/>
    </source>
</evidence>
<dbReference type="Proteomes" id="UP000187158">
    <property type="component" value="Unassembled WGS sequence"/>
</dbReference>
<comment type="subcellular location">
    <subcellularLocation>
        <location evidence="1">Cell surface</location>
    </subcellularLocation>
</comment>
<dbReference type="EMBL" id="MPVP01000676">
    <property type="protein sequence ID" value="OMC93820.1"/>
    <property type="molecule type" value="Genomic_DNA"/>
</dbReference>
<name>A0ABX3GEW8_9BACL</name>
<dbReference type="PROSITE" id="PS00409">
    <property type="entry name" value="PROKAR_NTER_METHYL"/>
    <property type="match status" value="1"/>
</dbReference>
<keyword evidence="3" id="KW-0472">Membrane</keyword>
<dbReference type="NCBIfam" id="TIGR02532">
    <property type="entry name" value="IV_pilin_GFxxxE"/>
    <property type="match status" value="1"/>
</dbReference>
<evidence type="ECO:0000256" key="1">
    <source>
        <dbReference type="ARBA" id="ARBA00004241"/>
    </source>
</evidence>
<evidence type="ECO:0000256" key="3">
    <source>
        <dbReference type="SAM" id="Phobius"/>
    </source>
</evidence>
<keyword evidence="2" id="KW-0178">Competence</keyword>
<organism evidence="4 5">
    <name type="scientific">Paenibacillus odorifer</name>
    <dbReference type="NCBI Taxonomy" id="189426"/>
    <lineage>
        <taxon>Bacteria</taxon>
        <taxon>Bacillati</taxon>
        <taxon>Bacillota</taxon>
        <taxon>Bacilli</taxon>
        <taxon>Bacillales</taxon>
        <taxon>Paenibacillaceae</taxon>
        <taxon>Paenibacillus</taxon>
    </lineage>
</organism>
<dbReference type="InterPro" id="IPR012902">
    <property type="entry name" value="N_methyl_site"/>
</dbReference>
<sequence length="154" mass="16527">MLAQAIKRRLSKEENQKGFTLIELLAVIVILGIIAVIAIPLIGNVIGNSKNSADAATARQVYDAARLYIIGEKEGAFKGYGKLDISTIQGKGYLDKIYLPSDKKEITSGFVFFNAEGQLDNTTTAKTDAVTLITGSETADTHEFSAANVLSSKK</sequence>
<protein>
    <recommendedName>
        <fullName evidence="6">Prepilin-type N-terminal cleavage/methylation domain-containing protein</fullName>
    </recommendedName>
</protein>
<evidence type="ECO:0000313" key="5">
    <source>
        <dbReference type="Proteomes" id="UP000187158"/>
    </source>
</evidence>
<reference evidence="4 5" key="1">
    <citation type="submission" date="2016-11" db="EMBL/GenBank/DDBJ databases">
        <title>Paenibacillus species isolates.</title>
        <authorList>
            <person name="Beno S.M."/>
        </authorList>
    </citation>
    <scope>NUCLEOTIDE SEQUENCE [LARGE SCALE GENOMIC DNA]</scope>
    <source>
        <strain evidence="4 5">FSL H7-0433</strain>
    </source>
</reference>